<keyword evidence="3" id="KW-1185">Reference proteome</keyword>
<organism evidence="2 3">
    <name type="scientific">Actinomadura graeca</name>
    <dbReference type="NCBI Taxonomy" id="2750812"/>
    <lineage>
        <taxon>Bacteria</taxon>
        <taxon>Bacillati</taxon>
        <taxon>Actinomycetota</taxon>
        <taxon>Actinomycetes</taxon>
        <taxon>Streptosporangiales</taxon>
        <taxon>Thermomonosporaceae</taxon>
        <taxon>Actinomadura</taxon>
    </lineage>
</organism>
<dbReference type="InterPro" id="IPR024078">
    <property type="entry name" value="LmbE-like_dom_sf"/>
</dbReference>
<dbReference type="RefSeq" id="WP_231335523.1">
    <property type="nucleotide sequence ID" value="NZ_CP059572.1"/>
</dbReference>
<accession>A0ABX8QXW9</accession>
<dbReference type="SUPFAM" id="SSF102588">
    <property type="entry name" value="LmbE-like"/>
    <property type="match status" value="1"/>
</dbReference>
<dbReference type="Gene3D" id="3.40.50.10320">
    <property type="entry name" value="LmbE-like"/>
    <property type="match status" value="1"/>
</dbReference>
<dbReference type="Pfam" id="PF02585">
    <property type="entry name" value="PIG-L"/>
    <property type="match status" value="1"/>
</dbReference>
<keyword evidence="1" id="KW-0862">Zinc</keyword>
<dbReference type="Proteomes" id="UP001049518">
    <property type="component" value="Chromosome"/>
</dbReference>
<sequence>MPSPVVFSPHLDDAAFSASAQLMRAGTRVVTVFAGPPPDGVTLTHYDRLSGARSSRERHRERLAEDDRALDVLGCAWTRCDELDDQYRDGPVDQGALFSRLEPHLASADEIWIPAGIGGHPDHVTVRDTLLNGLARRAAPSGPQAKVRLYADLPYAIKYGWPSWVTGEDPRPYLDIDYWLAGQLTGGGLDPARLTREAHRLPPDARARKDRAVREYRTQLPCLGLDPANAARWDMLVGYEVSWRYAA</sequence>
<dbReference type="InterPro" id="IPR003737">
    <property type="entry name" value="GlcNAc_PI_deacetylase-related"/>
</dbReference>
<gene>
    <name evidence="2" type="ORF">AGRA3207_003284</name>
</gene>
<reference evidence="2" key="1">
    <citation type="submission" date="2020-07" db="EMBL/GenBank/DDBJ databases">
        <authorList>
            <person name="Tarantini F.S."/>
            <person name="Hong K.W."/>
            <person name="Chan K.G."/>
        </authorList>
    </citation>
    <scope>NUCLEOTIDE SEQUENCE</scope>
    <source>
        <strain evidence="2">32-07</strain>
    </source>
</reference>
<evidence type="ECO:0000313" key="3">
    <source>
        <dbReference type="Proteomes" id="UP001049518"/>
    </source>
</evidence>
<protein>
    <submittedName>
        <fullName evidence="2">PIG-L family deacetylase</fullName>
    </submittedName>
</protein>
<dbReference type="EMBL" id="CP059572">
    <property type="protein sequence ID" value="QXJ22302.1"/>
    <property type="molecule type" value="Genomic_DNA"/>
</dbReference>
<evidence type="ECO:0000313" key="2">
    <source>
        <dbReference type="EMBL" id="QXJ22302.1"/>
    </source>
</evidence>
<proteinExistence type="predicted"/>
<name>A0ABX8QXW9_9ACTN</name>
<evidence type="ECO:0000256" key="1">
    <source>
        <dbReference type="ARBA" id="ARBA00022833"/>
    </source>
</evidence>